<dbReference type="RefSeq" id="WP_187561605.1">
    <property type="nucleotide sequence ID" value="NZ_JACGWS010000004.1"/>
</dbReference>
<evidence type="ECO:0000259" key="1">
    <source>
        <dbReference type="Pfam" id="PF08818"/>
    </source>
</evidence>
<feature type="domain" description="YdhG-like" evidence="1">
    <location>
        <begin position="26"/>
        <end position="127"/>
    </location>
</feature>
<protein>
    <submittedName>
        <fullName evidence="2">DUF1801 domain-containing protein</fullName>
    </submittedName>
</protein>
<sequence>MSTPKMQENDQDVIKFIKEVASETQQTDCFTLLELMEKSTGIQPKMWGTNLIGFGKYEYTYKSGRSGTWFLTGFSPRKQNLSIYIMNGLPEETEKLEKLGKHKIGKGCLYVKQLKDIHIDVLKELITNGIERIKKDPQNTVKS</sequence>
<comment type="caution">
    <text evidence="2">The sequence shown here is derived from an EMBL/GenBank/DDBJ whole genome shotgun (WGS) entry which is preliminary data.</text>
</comment>
<organism evidence="2 3">
    <name type="scientific">Kordia aestuariivivens</name>
    <dbReference type="NCBI Taxonomy" id="2759037"/>
    <lineage>
        <taxon>Bacteria</taxon>
        <taxon>Pseudomonadati</taxon>
        <taxon>Bacteroidota</taxon>
        <taxon>Flavobacteriia</taxon>
        <taxon>Flavobacteriales</taxon>
        <taxon>Flavobacteriaceae</taxon>
        <taxon>Kordia</taxon>
    </lineage>
</organism>
<name>A0ABR7Q7P8_9FLAO</name>
<dbReference type="Proteomes" id="UP000619238">
    <property type="component" value="Unassembled WGS sequence"/>
</dbReference>
<dbReference type="SUPFAM" id="SSF159888">
    <property type="entry name" value="YdhG-like"/>
    <property type="match status" value="1"/>
</dbReference>
<dbReference type="InterPro" id="IPR014922">
    <property type="entry name" value="YdhG-like"/>
</dbReference>
<keyword evidence="3" id="KW-1185">Reference proteome</keyword>
<dbReference type="EMBL" id="JACGWS010000004">
    <property type="protein sequence ID" value="MBC8754552.1"/>
    <property type="molecule type" value="Genomic_DNA"/>
</dbReference>
<dbReference type="Pfam" id="PF08818">
    <property type="entry name" value="DUF1801"/>
    <property type="match status" value="1"/>
</dbReference>
<reference evidence="2 3" key="1">
    <citation type="submission" date="2020-07" db="EMBL/GenBank/DDBJ databases">
        <title>Description of Kordia aestuariivivens sp. nov., isolated from a tidal flat.</title>
        <authorList>
            <person name="Park S."/>
            <person name="Yoon J.-H."/>
        </authorList>
    </citation>
    <scope>NUCLEOTIDE SEQUENCE [LARGE SCALE GENOMIC DNA]</scope>
    <source>
        <strain evidence="2 3">YSTF-M3</strain>
    </source>
</reference>
<proteinExistence type="predicted"/>
<gene>
    <name evidence="2" type="ORF">H2O64_07695</name>
</gene>
<accession>A0ABR7Q7P8</accession>
<evidence type="ECO:0000313" key="2">
    <source>
        <dbReference type="EMBL" id="MBC8754552.1"/>
    </source>
</evidence>
<evidence type="ECO:0000313" key="3">
    <source>
        <dbReference type="Proteomes" id="UP000619238"/>
    </source>
</evidence>